<evidence type="ECO:0000313" key="1">
    <source>
        <dbReference type="EMBL" id="THV01001.1"/>
    </source>
</evidence>
<proteinExistence type="predicted"/>
<dbReference type="AlphaFoldDB" id="A0A4S8MEY2"/>
<dbReference type="EMBL" id="ML179095">
    <property type="protein sequence ID" value="THV01001.1"/>
    <property type="molecule type" value="Genomic_DNA"/>
</dbReference>
<keyword evidence="2" id="KW-1185">Reference proteome</keyword>
<protein>
    <submittedName>
        <fullName evidence="1">Uncharacterized protein</fullName>
    </submittedName>
</protein>
<reference evidence="1 2" key="1">
    <citation type="journal article" date="2019" name="Nat. Ecol. Evol.">
        <title>Megaphylogeny resolves global patterns of mushroom evolution.</title>
        <authorList>
            <person name="Varga T."/>
            <person name="Krizsan K."/>
            <person name="Foldi C."/>
            <person name="Dima B."/>
            <person name="Sanchez-Garcia M."/>
            <person name="Sanchez-Ramirez S."/>
            <person name="Szollosi G.J."/>
            <person name="Szarkandi J.G."/>
            <person name="Papp V."/>
            <person name="Albert L."/>
            <person name="Andreopoulos W."/>
            <person name="Angelini C."/>
            <person name="Antonin V."/>
            <person name="Barry K.W."/>
            <person name="Bougher N.L."/>
            <person name="Buchanan P."/>
            <person name="Buyck B."/>
            <person name="Bense V."/>
            <person name="Catcheside P."/>
            <person name="Chovatia M."/>
            <person name="Cooper J."/>
            <person name="Damon W."/>
            <person name="Desjardin D."/>
            <person name="Finy P."/>
            <person name="Geml J."/>
            <person name="Haridas S."/>
            <person name="Hughes K."/>
            <person name="Justo A."/>
            <person name="Karasinski D."/>
            <person name="Kautmanova I."/>
            <person name="Kiss B."/>
            <person name="Kocsube S."/>
            <person name="Kotiranta H."/>
            <person name="LaButti K.M."/>
            <person name="Lechner B.E."/>
            <person name="Liimatainen K."/>
            <person name="Lipzen A."/>
            <person name="Lukacs Z."/>
            <person name="Mihaltcheva S."/>
            <person name="Morgado L.N."/>
            <person name="Niskanen T."/>
            <person name="Noordeloos M.E."/>
            <person name="Ohm R.A."/>
            <person name="Ortiz-Santana B."/>
            <person name="Ovrebo C."/>
            <person name="Racz N."/>
            <person name="Riley R."/>
            <person name="Savchenko A."/>
            <person name="Shiryaev A."/>
            <person name="Soop K."/>
            <person name="Spirin V."/>
            <person name="Szebenyi C."/>
            <person name="Tomsovsky M."/>
            <person name="Tulloss R.E."/>
            <person name="Uehling J."/>
            <person name="Grigoriev I.V."/>
            <person name="Vagvolgyi C."/>
            <person name="Papp T."/>
            <person name="Martin F.M."/>
            <person name="Miettinen O."/>
            <person name="Hibbett D.S."/>
            <person name="Nagy L.G."/>
        </authorList>
    </citation>
    <scope>NUCLEOTIDE SEQUENCE [LARGE SCALE GENOMIC DNA]</scope>
    <source>
        <strain evidence="1 2">CBS 962.96</strain>
    </source>
</reference>
<evidence type="ECO:0000313" key="2">
    <source>
        <dbReference type="Proteomes" id="UP000297245"/>
    </source>
</evidence>
<organism evidence="1 2">
    <name type="scientific">Dendrothele bispora (strain CBS 962.96)</name>
    <dbReference type="NCBI Taxonomy" id="1314807"/>
    <lineage>
        <taxon>Eukaryota</taxon>
        <taxon>Fungi</taxon>
        <taxon>Dikarya</taxon>
        <taxon>Basidiomycota</taxon>
        <taxon>Agaricomycotina</taxon>
        <taxon>Agaricomycetes</taxon>
        <taxon>Agaricomycetidae</taxon>
        <taxon>Agaricales</taxon>
        <taxon>Agaricales incertae sedis</taxon>
        <taxon>Dendrothele</taxon>
    </lineage>
</organism>
<feature type="non-terminal residue" evidence="1">
    <location>
        <position position="50"/>
    </location>
</feature>
<dbReference type="Proteomes" id="UP000297245">
    <property type="component" value="Unassembled WGS sequence"/>
</dbReference>
<accession>A0A4S8MEY2</accession>
<sequence length="50" mass="5961">MTWTTFLFPATVVCNFNSQPHPLLRPNFRPRHHIYYDLPIPPLSRVLIQD</sequence>
<name>A0A4S8MEY2_DENBC</name>
<gene>
    <name evidence="1" type="ORF">K435DRAFT_776200</name>
</gene>